<evidence type="ECO:0000313" key="4">
    <source>
        <dbReference type="EMBL" id="EHK51078.1"/>
    </source>
</evidence>
<dbReference type="InterPro" id="IPR036291">
    <property type="entry name" value="NAD(P)-bd_dom_sf"/>
</dbReference>
<dbReference type="InterPro" id="IPR008030">
    <property type="entry name" value="NmrA-like"/>
</dbReference>
<dbReference type="InterPro" id="IPR051609">
    <property type="entry name" value="NmrA/Isoflavone_reductase-like"/>
</dbReference>
<dbReference type="HOGENOM" id="CLU_079104_0_0_1"/>
<dbReference type="SUPFAM" id="SSF51735">
    <property type="entry name" value="NAD(P)-binding Rossmann-fold domains"/>
    <property type="match status" value="1"/>
</dbReference>
<dbReference type="OMA" id="NHGVWDP"/>
<protein>
    <recommendedName>
        <fullName evidence="3">NmrA-like domain-containing protein</fullName>
    </recommendedName>
</protein>
<keyword evidence="2" id="KW-0560">Oxidoreductase</keyword>
<sequence length="308" mass="34716">MFVLIVGITGNIGLKLADALIQRGHVVRGASRSISTLPSNVLGKLKSFLEITSWYDVQSIRKAVKGVDAVVCAYSPIPALALEGELLLVRIMEEEGVRRFIPSTWNLDWSQLRWGDMPYYDIFLALQRQLALSSNVDVLYIFKGTLAEVFFSVPGHGRFAPSNHGVWDPEASLKRAEVWGTGEEKWQFTTEQDCANFTAELIVDSTKKGGSYYICSFEHSIKEIADIYQDARGVPVQLDYMGSVEDLSIAANDAVLKMGLKRFETWMGYFYQLYQLNGRCYMKQLDSKQYSSLHLTSLEGFLKENMSI</sequence>
<keyword evidence="1" id="KW-0521">NADP</keyword>
<dbReference type="GO" id="GO:0016491">
    <property type="term" value="F:oxidoreductase activity"/>
    <property type="evidence" value="ECO:0007669"/>
    <property type="project" value="UniProtKB-KW"/>
</dbReference>
<evidence type="ECO:0000256" key="2">
    <source>
        <dbReference type="ARBA" id="ARBA00023002"/>
    </source>
</evidence>
<dbReference type="eggNOG" id="ENOG502S5YP">
    <property type="taxonomic scope" value="Eukaryota"/>
</dbReference>
<reference evidence="4 5" key="1">
    <citation type="journal article" date="2011" name="Genome Biol.">
        <title>Comparative genome sequence analysis underscores mycoparasitism as the ancestral life style of Trichoderma.</title>
        <authorList>
            <person name="Kubicek C.P."/>
            <person name="Herrera-Estrella A."/>
            <person name="Seidl-Seiboth V."/>
            <person name="Martinez D.A."/>
            <person name="Druzhinina I.S."/>
            <person name="Thon M."/>
            <person name="Zeilinger S."/>
            <person name="Casas-Flores S."/>
            <person name="Horwitz B.A."/>
            <person name="Mukherjee P.K."/>
            <person name="Mukherjee M."/>
            <person name="Kredics L."/>
            <person name="Alcaraz L.D."/>
            <person name="Aerts A."/>
            <person name="Antal Z."/>
            <person name="Atanasova L."/>
            <person name="Cervantes-Badillo M.G."/>
            <person name="Challacombe J."/>
            <person name="Chertkov O."/>
            <person name="McCluskey K."/>
            <person name="Coulpier F."/>
            <person name="Deshpande N."/>
            <person name="von Doehren H."/>
            <person name="Ebbole D.J."/>
            <person name="Esquivel-Naranjo E.U."/>
            <person name="Fekete E."/>
            <person name="Flipphi M."/>
            <person name="Glaser F."/>
            <person name="Gomez-Rodriguez E.Y."/>
            <person name="Gruber S."/>
            <person name="Han C."/>
            <person name="Henrissat B."/>
            <person name="Hermosa R."/>
            <person name="Hernandez-Onate M."/>
            <person name="Karaffa L."/>
            <person name="Kosti I."/>
            <person name="Le Crom S."/>
            <person name="Lindquist E."/>
            <person name="Lucas S."/>
            <person name="Luebeck M."/>
            <person name="Luebeck P.S."/>
            <person name="Margeot A."/>
            <person name="Metz B."/>
            <person name="Misra M."/>
            <person name="Nevalainen H."/>
            <person name="Omann M."/>
            <person name="Packer N."/>
            <person name="Perrone G."/>
            <person name="Uresti-Rivera E.E."/>
            <person name="Salamov A."/>
            <person name="Schmoll M."/>
            <person name="Seiboth B."/>
            <person name="Shapiro H."/>
            <person name="Sukno S."/>
            <person name="Tamayo-Ramos J.A."/>
            <person name="Tisch D."/>
            <person name="Wiest A."/>
            <person name="Wilkinson H.H."/>
            <person name="Zhang M."/>
            <person name="Coutinho P.M."/>
            <person name="Kenerley C.M."/>
            <person name="Monte E."/>
            <person name="Baker S.E."/>
            <person name="Grigoriev I.V."/>
        </authorList>
    </citation>
    <scope>NUCLEOTIDE SEQUENCE [LARGE SCALE GENOMIC DNA]</scope>
    <source>
        <strain evidence="5">ATCC 20476 / IMI 206040</strain>
    </source>
</reference>
<dbReference type="KEGG" id="tatv:25785253"/>
<dbReference type="PANTHER" id="PTHR47706">
    <property type="entry name" value="NMRA-LIKE FAMILY PROTEIN"/>
    <property type="match status" value="1"/>
</dbReference>
<dbReference type="Gene3D" id="3.40.50.720">
    <property type="entry name" value="NAD(P)-binding Rossmann-like Domain"/>
    <property type="match status" value="1"/>
</dbReference>
<dbReference type="GeneID" id="25785253"/>
<dbReference type="OrthoDB" id="419598at2759"/>
<keyword evidence="5" id="KW-1185">Reference proteome</keyword>
<comment type="caution">
    <text evidence="4">The sequence shown here is derived from an EMBL/GenBank/DDBJ whole genome shotgun (WGS) entry which is preliminary data.</text>
</comment>
<dbReference type="Pfam" id="PF05368">
    <property type="entry name" value="NmrA"/>
    <property type="match status" value="1"/>
</dbReference>
<accession>G9NE45</accession>
<dbReference type="Proteomes" id="UP000005426">
    <property type="component" value="Unassembled WGS sequence"/>
</dbReference>
<evidence type="ECO:0000259" key="3">
    <source>
        <dbReference type="Pfam" id="PF05368"/>
    </source>
</evidence>
<name>G9NE45_HYPAI</name>
<dbReference type="PANTHER" id="PTHR47706:SF9">
    <property type="entry name" value="NMRA-LIKE DOMAIN-CONTAINING PROTEIN-RELATED"/>
    <property type="match status" value="1"/>
</dbReference>
<gene>
    <name evidence="4" type="ORF">TRIATDRAFT_54923</name>
</gene>
<dbReference type="AlphaFoldDB" id="G9NE45"/>
<feature type="domain" description="NmrA-like" evidence="3">
    <location>
        <begin position="3"/>
        <end position="242"/>
    </location>
</feature>
<proteinExistence type="predicted"/>
<dbReference type="STRING" id="452589.G9NE45"/>
<evidence type="ECO:0000256" key="1">
    <source>
        <dbReference type="ARBA" id="ARBA00022857"/>
    </source>
</evidence>
<evidence type="ECO:0000313" key="5">
    <source>
        <dbReference type="Proteomes" id="UP000005426"/>
    </source>
</evidence>
<organism evidence="4 5">
    <name type="scientific">Hypocrea atroviridis (strain ATCC 20476 / IMI 206040)</name>
    <name type="common">Trichoderma atroviride</name>
    <dbReference type="NCBI Taxonomy" id="452589"/>
    <lineage>
        <taxon>Eukaryota</taxon>
        <taxon>Fungi</taxon>
        <taxon>Dikarya</taxon>
        <taxon>Ascomycota</taxon>
        <taxon>Pezizomycotina</taxon>
        <taxon>Sordariomycetes</taxon>
        <taxon>Hypocreomycetidae</taxon>
        <taxon>Hypocreales</taxon>
        <taxon>Hypocreaceae</taxon>
        <taxon>Trichoderma</taxon>
    </lineage>
</organism>
<dbReference type="EMBL" id="ABDG02000010">
    <property type="protein sequence ID" value="EHK51078.1"/>
    <property type="molecule type" value="Genomic_DNA"/>
</dbReference>